<name>A0ABT0LCI7_9GAMM</name>
<keyword evidence="4" id="KW-1185">Reference proteome</keyword>
<keyword evidence="1" id="KW-1133">Transmembrane helix</keyword>
<evidence type="ECO:0000313" key="3">
    <source>
        <dbReference type="EMBL" id="MCL1124896.1"/>
    </source>
</evidence>
<dbReference type="InterPro" id="IPR022742">
    <property type="entry name" value="Hydrolase_4"/>
</dbReference>
<dbReference type="GO" id="GO:0016787">
    <property type="term" value="F:hydrolase activity"/>
    <property type="evidence" value="ECO:0007669"/>
    <property type="project" value="UniProtKB-KW"/>
</dbReference>
<dbReference type="RefSeq" id="WP_248940172.1">
    <property type="nucleotide sequence ID" value="NZ_JAKIKS010000034.1"/>
</dbReference>
<proteinExistence type="predicted"/>
<dbReference type="Gene3D" id="3.40.50.1820">
    <property type="entry name" value="alpha/beta hydrolase"/>
    <property type="match status" value="1"/>
</dbReference>
<accession>A0ABT0LCI7</accession>
<dbReference type="InterPro" id="IPR017208">
    <property type="entry name" value="UCP037442_abhydr"/>
</dbReference>
<dbReference type="EMBL" id="JAKIKS010000034">
    <property type="protein sequence ID" value="MCL1124896.1"/>
    <property type="molecule type" value="Genomic_DNA"/>
</dbReference>
<dbReference type="InterPro" id="IPR029058">
    <property type="entry name" value="AB_hydrolase_fold"/>
</dbReference>
<dbReference type="SUPFAM" id="SSF53474">
    <property type="entry name" value="alpha/beta-Hydrolases"/>
    <property type="match status" value="1"/>
</dbReference>
<evidence type="ECO:0000313" key="4">
    <source>
        <dbReference type="Proteomes" id="UP001203423"/>
    </source>
</evidence>
<sequence>MEAKEVTHTTIRTKDGFNLAATLYASLTPAKCIVIINSATGVKKQYYTDYAQFLSQEGIIVLCYDYRGIGGSQPKKTEQRKQMRMQDWGELDFSACITWCQEHHAQLPIVCLGHSVGAQIIGLANNNNALSACLSLSGQSGYWRHWDKKKWPKLWLAWYGIIPIMSQVFGYLPRTILGSEPLPKGIAQQWAKWARNPDYICDENGIKWRPYFSQVHSPMHFYAISDDDDFAPLKSVKALAQFYRNASVTLERLHPEDHAIPFIGHFGFFKKTMPRALWQTTSDQITTMLEQPITPPAGIKSAQFNSA</sequence>
<protein>
    <submittedName>
        <fullName evidence="3">Alpha/beta fold hydrolase</fullName>
    </submittedName>
</protein>
<keyword evidence="3" id="KW-0378">Hydrolase</keyword>
<evidence type="ECO:0000259" key="2">
    <source>
        <dbReference type="Pfam" id="PF12146"/>
    </source>
</evidence>
<dbReference type="Pfam" id="PF12146">
    <property type="entry name" value="Hydrolase_4"/>
    <property type="match status" value="1"/>
</dbReference>
<dbReference type="Proteomes" id="UP001203423">
    <property type="component" value="Unassembled WGS sequence"/>
</dbReference>
<comment type="caution">
    <text evidence="3">The sequence shown here is derived from an EMBL/GenBank/DDBJ whole genome shotgun (WGS) entry which is preliminary data.</text>
</comment>
<organism evidence="3 4">
    <name type="scientific">Shewanella surugensis</name>
    <dbReference type="NCBI Taxonomy" id="212020"/>
    <lineage>
        <taxon>Bacteria</taxon>
        <taxon>Pseudomonadati</taxon>
        <taxon>Pseudomonadota</taxon>
        <taxon>Gammaproteobacteria</taxon>
        <taxon>Alteromonadales</taxon>
        <taxon>Shewanellaceae</taxon>
        <taxon>Shewanella</taxon>
    </lineage>
</organism>
<gene>
    <name evidence="3" type="ORF">L2764_10530</name>
</gene>
<feature type="transmembrane region" description="Helical" evidence="1">
    <location>
        <begin position="154"/>
        <end position="172"/>
    </location>
</feature>
<evidence type="ECO:0000256" key="1">
    <source>
        <dbReference type="SAM" id="Phobius"/>
    </source>
</evidence>
<feature type="domain" description="Serine aminopeptidase S33" evidence="2">
    <location>
        <begin position="30"/>
        <end position="122"/>
    </location>
</feature>
<dbReference type="PIRSF" id="PIRSF037442">
    <property type="entry name" value="UCP037442_abhydr"/>
    <property type="match status" value="1"/>
</dbReference>
<reference evidence="3 4" key="1">
    <citation type="submission" date="2022-01" db="EMBL/GenBank/DDBJ databases">
        <title>Whole genome-based taxonomy of the Shewanellaceae.</title>
        <authorList>
            <person name="Martin-Rodriguez A.J."/>
        </authorList>
    </citation>
    <scope>NUCLEOTIDE SEQUENCE [LARGE SCALE GENOMIC DNA]</scope>
    <source>
        <strain evidence="3 4">DSM 17177</strain>
    </source>
</reference>
<keyword evidence="1" id="KW-0812">Transmembrane</keyword>
<keyword evidence="1" id="KW-0472">Membrane</keyword>